<organism evidence="3 4">
    <name type="scientific">Kingdonia uniflora</name>
    <dbReference type="NCBI Taxonomy" id="39325"/>
    <lineage>
        <taxon>Eukaryota</taxon>
        <taxon>Viridiplantae</taxon>
        <taxon>Streptophyta</taxon>
        <taxon>Embryophyta</taxon>
        <taxon>Tracheophyta</taxon>
        <taxon>Spermatophyta</taxon>
        <taxon>Magnoliopsida</taxon>
        <taxon>Ranunculales</taxon>
        <taxon>Circaeasteraceae</taxon>
        <taxon>Kingdonia</taxon>
    </lineage>
</organism>
<evidence type="ECO:0000256" key="1">
    <source>
        <dbReference type="SAM" id="MobiDB-lite"/>
    </source>
</evidence>
<dbReference type="PANTHER" id="PTHR47813">
    <property type="entry name" value="UBIQUITIN-LIKE SUPERFAMILY PROTEIN"/>
    <property type="match status" value="1"/>
</dbReference>
<dbReference type="AlphaFoldDB" id="A0A7J7LTM8"/>
<dbReference type="Pfam" id="PF11976">
    <property type="entry name" value="Rad60-SLD"/>
    <property type="match status" value="1"/>
</dbReference>
<dbReference type="EMBL" id="JACGCM010002027">
    <property type="protein sequence ID" value="KAF6145870.1"/>
    <property type="molecule type" value="Genomic_DNA"/>
</dbReference>
<evidence type="ECO:0000313" key="4">
    <source>
        <dbReference type="Proteomes" id="UP000541444"/>
    </source>
</evidence>
<protein>
    <recommendedName>
        <fullName evidence="2">Rad60/SUMO-like domain-containing protein</fullName>
    </recommendedName>
</protein>
<gene>
    <name evidence="3" type="ORF">GIB67_028865</name>
</gene>
<accession>A0A7J7LTM8</accession>
<feature type="region of interest" description="Disordered" evidence="1">
    <location>
        <begin position="56"/>
        <end position="83"/>
    </location>
</feature>
<feature type="domain" description="Rad60/SUMO-like" evidence="2">
    <location>
        <begin position="144"/>
        <end position="214"/>
    </location>
</feature>
<sequence>MGESKEEEFEPLFDYSRVQPLDFINLDDDEPFSLSPKRMKKSNPATGNVETVIELEEEEDWLPPPPPPPKVFNGTRRGGAAKEENDTIKALRLKKQELVSFANSAEDMLRAVEESAKRNYCRSLESSMESDVDQPSKPHDDRAKIVISIQDKDEVKQFRVYVDDKFEKLFKIYAEKVKRGIQSLVFLFDGDKVNPTATPGSLDMEDNDIIEVNIKSI</sequence>
<dbReference type="PANTHER" id="PTHR47813:SF2">
    <property type="entry name" value="UBIQUITIN-LIKE SUPERFAMILY PROTEIN"/>
    <property type="match status" value="1"/>
</dbReference>
<dbReference type="Proteomes" id="UP000541444">
    <property type="component" value="Unassembled WGS sequence"/>
</dbReference>
<reference evidence="3 4" key="1">
    <citation type="journal article" date="2020" name="IScience">
        <title>Genome Sequencing of the Endangered Kingdonia uniflora (Circaeasteraceae, Ranunculales) Reveals Potential Mechanisms of Evolutionary Specialization.</title>
        <authorList>
            <person name="Sun Y."/>
            <person name="Deng T."/>
            <person name="Zhang A."/>
            <person name="Moore M.J."/>
            <person name="Landis J.B."/>
            <person name="Lin N."/>
            <person name="Zhang H."/>
            <person name="Zhang X."/>
            <person name="Huang J."/>
            <person name="Zhang X."/>
            <person name="Sun H."/>
            <person name="Wang H."/>
        </authorList>
    </citation>
    <scope>NUCLEOTIDE SEQUENCE [LARGE SCALE GENOMIC DNA]</scope>
    <source>
        <strain evidence="3">TB1705</strain>
        <tissue evidence="3">Leaf</tissue>
    </source>
</reference>
<proteinExistence type="predicted"/>
<evidence type="ECO:0000259" key="2">
    <source>
        <dbReference type="Pfam" id="PF11976"/>
    </source>
</evidence>
<keyword evidence="4" id="KW-1185">Reference proteome</keyword>
<evidence type="ECO:0000313" key="3">
    <source>
        <dbReference type="EMBL" id="KAF6145870.1"/>
    </source>
</evidence>
<dbReference type="Gene3D" id="3.10.20.90">
    <property type="entry name" value="Phosphatidylinositol 3-kinase Catalytic Subunit, Chain A, domain 1"/>
    <property type="match status" value="1"/>
</dbReference>
<dbReference type="InterPro" id="IPR022617">
    <property type="entry name" value="Rad60/SUMO-like_dom"/>
</dbReference>
<dbReference type="SUPFAM" id="SSF54236">
    <property type="entry name" value="Ubiquitin-like"/>
    <property type="match status" value="1"/>
</dbReference>
<dbReference type="OrthoDB" id="442921at2759"/>
<name>A0A7J7LTM8_9MAGN</name>
<dbReference type="InterPro" id="IPR029071">
    <property type="entry name" value="Ubiquitin-like_domsf"/>
</dbReference>
<dbReference type="CDD" id="cd01763">
    <property type="entry name" value="Ubl_SUMO_like"/>
    <property type="match status" value="1"/>
</dbReference>
<comment type="caution">
    <text evidence="3">The sequence shown here is derived from an EMBL/GenBank/DDBJ whole genome shotgun (WGS) entry which is preliminary data.</text>
</comment>